<dbReference type="PANTHER" id="PTHR43235:SF1">
    <property type="entry name" value="GLUTAMINE AMIDOTRANSFERASE PB2B2.05-RELATED"/>
    <property type="match status" value="1"/>
</dbReference>
<reference evidence="1" key="1">
    <citation type="submission" date="2011-03" db="EMBL/GenBank/DDBJ databases">
        <title>Complete sequence of Sphingobacterium sp. 21.</title>
        <authorList>
            <consortium name="US DOE Joint Genome Institute"/>
            <person name="Lucas S."/>
            <person name="Copeland A."/>
            <person name="Lapidus A."/>
            <person name="Cheng J.-F."/>
            <person name="Goodwin L."/>
            <person name="Pitluck S."/>
            <person name="Davenport K."/>
            <person name="Detter J.C."/>
            <person name="Han C."/>
            <person name="Tapia R."/>
            <person name="Land M."/>
            <person name="Hauser L."/>
            <person name="Kyrpides N."/>
            <person name="Ivanova N."/>
            <person name="Ovchinnikova G."/>
            <person name="Pagani I."/>
            <person name="Siebers A.K."/>
            <person name="Allgaier M."/>
            <person name="Thelen M.P."/>
            <person name="Hugenholtz P."/>
            <person name="Woyke T."/>
        </authorList>
    </citation>
    <scope>NUCLEOTIDE SEQUENCE</scope>
    <source>
        <strain evidence="1">21</strain>
    </source>
</reference>
<evidence type="ECO:0000313" key="1">
    <source>
        <dbReference type="EMBL" id="ADZ77243.1"/>
    </source>
</evidence>
<dbReference type="eggNOG" id="COG2071">
    <property type="taxonomic scope" value="Bacteria"/>
</dbReference>
<dbReference type="Pfam" id="PF07722">
    <property type="entry name" value="Peptidase_C26"/>
    <property type="match status" value="1"/>
</dbReference>
<dbReference type="GO" id="GO:0016811">
    <property type="term" value="F:hydrolase activity, acting on carbon-nitrogen (but not peptide) bonds, in linear amides"/>
    <property type="evidence" value="ECO:0007669"/>
    <property type="project" value="InterPro"/>
</dbReference>
<dbReference type="InterPro" id="IPR044668">
    <property type="entry name" value="PuuD-like"/>
</dbReference>
<dbReference type="InterPro" id="IPR011697">
    <property type="entry name" value="Peptidase_C26"/>
</dbReference>
<dbReference type="PATRIC" id="fig|743722.3.peg.715"/>
<dbReference type="GO" id="GO:0005829">
    <property type="term" value="C:cytosol"/>
    <property type="evidence" value="ECO:0007669"/>
    <property type="project" value="TreeGrafter"/>
</dbReference>
<dbReference type="PANTHER" id="PTHR43235">
    <property type="entry name" value="GLUTAMINE AMIDOTRANSFERASE PB2B2.05-RELATED"/>
    <property type="match status" value="1"/>
</dbReference>
<sequence length="231" mass="26081">MQNKKIIGMTDGRMYDLYANWIKGADASIEIIRLGYSLDNLKEIEVCQAIVFTGGEDVHPKYYNKLEYLSYCVPVDFDEKRDAFEWQLLRLAEKRELPILGICRGLQLINVYYGGTLIPDLASWGKFGHAKLPNGSLPNHSINVDPYTLLFKITGAREGVVNSLHHQSADRIGKGLVASAVTRDGVVEALERTDAKGKPFLLLVQWHPERMEDASNPFVENIRESFLVEVK</sequence>
<dbReference type="EMBL" id="CP002584">
    <property type="protein sequence ID" value="ADZ77243.1"/>
    <property type="molecule type" value="Genomic_DNA"/>
</dbReference>
<name>F4C9V3_SPHS2</name>
<organism evidence="1">
    <name type="scientific">Sphingobacterium sp. (strain 21)</name>
    <dbReference type="NCBI Taxonomy" id="743722"/>
    <lineage>
        <taxon>Bacteria</taxon>
        <taxon>Pseudomonadati</taxon>
        <taxon>Bacteroidota</taxon>
        <taxon>Sphingobacteriia</taxon>
        <taxon>Sphingobacteriales</taxon>
        <taxon>Sphingobacteriaceae</taxon>
        <taxon>Sphingobacterium</taxon>
    </lineage>
</organism>
<dbReference type="SUPFAM" id="SSF52317">
    <property type="entry name" value="Class I glutamine amidotransferase-like"/>
    <property type="match status" value="1"/>
</dbReference>
<dbReference type="AlphaFoldDB" id="F4C9V3"/>
<gene>
    <name evidence="1" type="ordered locus">Sph21_0664</name>
</gene>
<dbReference type="HOGENOM" id="CLU_030756_2_0_10"/>
<proteinExistence type="predicted"/>
<dbReference type="Gene3D" id="3.40.50.880">
    <property type="match status" value="1"/>
</dbReference>
<dbReference type="InterPro" id="IPR029062">
    <property type="entry name" value="Class_I_gatase-like"/>
</dbReference>
<protein>
    <submittedName>
        <fullName evidence="1">Peptidase C26</fullName>
    </submittedName>
</protein>
<dbReference type="STRING" id="743722.Sph21_0664"/>
<dbReference type="KEGG" id="shg:Sph21_0664"/>
<accession>F4C9V3</accession>
<dbReference type="PROSITE" id="PS51273">
    <property type="entry name" value="GATASE_TYPE_1"/>
    <property type="match status" value="1"/>
</dbReference>
<dbReference type="CDD" id="cd01745">
    <property type="entry name" value="GATase1_2"/>
    <property type="match status" value="1"/>
</dbReference>
<dbReference type="OrthoDB" id="9804920at2"/>